<proteinExistence type="predicted"/>
<organism evidence="1 2">
    <name type="scientific">Rhizobium phage RHph_Y2_6</name>
    <dbReference type="NCBI Taxonomy" id="2509576"/>
    <lineage>
        <taxon>Viruses</taxon>
        <taxon>Duplodnaviria</taxon>
        <taxon>Heunggongvirae</taxon>
        <taxon>Uroviricota</taxon>
        <taxon>Caudoviricetes</taxon>
        <taxon>Schitoviridae</taxon>
        <taxon>Demetervirinae</taxon>
        <taxon>Acanvirus</taxon>
        <taxon>Acanvirus Y26</taxon>
    </lineage>
</organism>
<accession>A0A7S5QZD6</accession>
<reference evidence="1" key="1">
    <citation type="submission" date="2020-01" db="EMBL/GenBank/DDBJ databases">
        <title>Patterns of diversity and host range of bacteriophage communities associated with bean-nodulatin bacteria.</title>
        <authorList>
            <person name="Vann Cauwenberghe J."/>
            <person name="Santamaria R.I."/>
            <person name="Bustos P."/>
            <person name="Juarez S."/>
            <person name="Gonzalez V."/>
        </authorList>
    </citation>
    <scope>NUCLEOTIDE SEQUENCE</scope>
</reference>
<sequence length="87" mass="9988">MPKDDPIEVVVERLGDAFYNAWHMIDLGNGNIGEEQDDEVTVRTKDIAAVINHIRLLESELEKFLMREYQGEGNEHQRCETDIQTTG</sequence>
<gene>
    <name evidence="1" type="ORF">EVB68_102</name>
</gene>
<name>A0A7S5QZD6_9CAUD</name>
<protein>
    <submittedName>
        <fullName evidence="1">Uncharacterized protein</fullName>
    </submittedName>
</protein>
<dbReference type="Proteomes" id="UP000656384">
    <property type="component" value="Segment"/>
</dbReference>
<evidence type="ECO:0000313" key="2">
    <source>
        <dbReference type="Proteomes" id="UP000656384"/>
    </source>
</evidence>
<evidence type="ECO:0000313" key="1">
    <source>
        <dbReference type="EMBL" id="QIG68837.1"/>
    </source>
</evidence>
<dbReference type="EMBL" id="MN988497">
    <property type="protein sequence ID" value="QIG68837.1"/>
    <property type="molecule type" value="Genomic_DNA"/>
</dbReference>
<keyword evidence="2" id="KW-1185">Reference proteome</keyword>